<evidence type="ECO:0000313" key="2">
    <source>
        <dbReference type="Proteomes" id="UP001392318"/>
    </source>
</evidence>
<proteinExistence type="predicted"/>
<keyword evidence="2" id="KW-1185">Reference proteome</keyword>
<evidence type="ECO:0000313" key="1">
    <source>
        <dbReference type="EMBL" id="MEM5402600.1"/>
    </source>
</evidence>
<name>A0ACC6RP62_9BURK</name>
<dbReference type="EMBL" id="JAYMRU010000015">
    <property type="protein sequence ID" value="MEM5402600.1"/>
    <property type="molecule type" value="Genomic_DNA"/>
</dbReference>
<organism evidence="1 2">
    <name type="scientific">Paraburkholderia unamae</name>
    <dbReference type="NCBI Taxonomy" id="219649"/>
    <lineage>
        <taxon>Bacteria</taxon>
        <taxon>Pseudomonadati</taxon>
        <taxon>Pseudomonadota</taxon>
        <taxon>Betaproteobacteria</taxon>
        <taxon>Burkholderiales</taxon>
        <taxon>Burkholderiaceae</taxon>
        <taxon>Paraburkholderia</taxon>
    </lineage>
</organism>
<gene>
    <name evidence="1" type="ORF">VSR83_21265</name>
</gene>
<comment type="caution">
    <text evidence="1">The sequence shown here is derived from an EMBL/GenBank/DDBJ whole genome shotgun (WGS) entry which is preliminary data.</text>
</comment>
<reference evidence="1" key="1">
    <citation type="submission" date="2024-01" db="EMBL/GenBank/DDBJ databases">
        <title>The diversity of rhizobia nodulating Mimosa spp. in eleven states of Brazil covering several biomes is determined by host plant, location, and edaphic factors.</title>
        <authorList>
            <person name="Rouws L."/>
            <person name="Barauna A."/>
            <person name="Beukes C."/>
            <person name="De Faria S.M."/>
            <person name="Gross E."/>
            <person name="Dos Reis Junior F.B."/>
            <person name="Simon M."/>
            <person name="Maluk M."/>
            <person name="Odee D.W."/>
            <person name="Kenicer G."/>
            <person name="Young J.P.W."/>
            <person name="Reis V.M."/>
            <person name="Zilli J."/>
            <person name="James E.K."/>
        </authorList>
    </citation>
    <scope>NUCLEOTIDE SEQUENCE</scope>
    <source>
        <strain evidence="1">JPY452</strain>
    </source>
</reference>
<sequence length="118" mass="13293">MMAVTRCTDVRNSAMRAHGLAQIAGGDFIEALERVVERLHDRAAQHHPAEARAEQAERDHGGAHAREQMEICFGLLIAHLRVVVEVLLDLRAMERLLSRSEQIARKFVRFRSVIGNVC</sequence>
<dbReference type="Proteomes" id="UP001392318">
    <property type="component" value="Unassembled WGS sequence"/>
</dbReference>
<protein>
    <submittedName>
        <fullName evidence="1">Uncharacterized protein</fullName>
    </submittedName>
</protein>
<accession>A0ACC6RP62</accession>